<feature type="region of interest" description="Disordered" evidence="1">
    <location>
        <begin position="1"/>
        <end position="31"/>
    </location>
</feature>
<proteinExistence type="predicted"/>
<gene>
    <name evidence="2" type="ordered locus">PG_1487</name>
</gene>
<dbReference type="EMBL" id="AE015924">
    <property type="protein sequence ID" value="AAQ66532.1"/>
    <property type="molecule type" value="Genomic_DNA"/>
</dbReference>
<accession>Q7MUM1</accession>
<dbReference type="AlphaFoldDB" id="Q7MUM1"/>
<evidence type="ECO:0000313" key="3">
    <source>
        <dbReference type="Proteomes" id="UP000000588"/>
    </source>
</evidence>
<dbReference type="EnsemblBacteria" id="AAQ66532">
    <property type="protein sequence ID" value="AAQ66532"/>
    <property type="gene ID" value="PG_1487"/>
</dbReference>
<evidence type="ECO:0000313" key="2">
    <source>
        <dbReference type="EMBL" id="AAQ66532.1"/>
    </source>
</evidence>
<dbReference type="KEGG" id="pgi:PG_1487"/>
<feature type="region of interest" description="Disordered" evidence="1">
    <location>
        <begin position="60"/>
        <end position="83"/>
    </location>
</feature>
<name>Q7MUM1_PORGI</name>
<feature type="compositionally biased region" description="Basic and acidic residues" evidence="1">
    <location>
        <begin position="1"/>
        <end position="12"/>
    </location>
</feature>
<dbReference type="HOGENOM" id="CLU_2551309_0_0_10"/>
<sequence>MMENKGFPDTEAGRNFAPEKQSSPTGRQEMKIVRKERRSAVAIALERLIMARCTFVRQRAAKPTKVPCPGAGKDAYSEVVSKD</sequence>
<dbReference type="Proteomes" id="UP000000588">
    <property type="component" value="Chromosome"/>
</dbReference>
<keyword evidence="3" id="KW-1185">Reference proteome</keyword>
<dbReference type="STRING" id="242619.PG_1487"/>
<reference evidence="2 3" key="1">
    <citation type="journal article" date="2003" name="J. Bacteriol.">
        <title>Complete genome sequence of the oral pathogenic bacterium Porphyromonas gingivalis strain W83.</title>
        <authorList>
            <person name="Nelson K."/>
            <person name="Fleishmann R."/>
            <person name="DeBoy R."/>
            <person name="Paulsen I."/>
            <person name="Fouts D."/>
            <person name="Eisen J."/>
            <person name="Daugherty S."/>
            <person name="Dodson R."/>
            <person name="Durkin A."/>
            <person name="Gwinn M."/>
            <person name="Haft D."/>
            <person name="Kolonay J."/>
            <person name="Nelson W."/>
            <person name="White O."/>
            <person name="Mason T."/>
            <person name="Tallon L."/>
            <person name="Gray J."/>
            <person name="Granger D."/>
            <person name="Tettelin H."/>
            <person name="Dong H."/>
            <person name="Galvin J."/>
            <person name="Duncan M."/>
            <person name="Dewhirst F."/>
            <person name="Fraser C."/>
        </authorList>
    </citation>
    <scope>NUCLEOTIDE SEQUENCE [LARGE SCALE GENOMIC DNA]</scope>
    <source>
        <strain evidence="3">ATCC BAA-308 / W83</strain>
    </source>
</reference>
<organism evidence="2 3">
    <name type="scientific">Porphyromonas gingivalis (strain ATCC BAA-308 / W83)</name>
    <dbReference type="NCBI Taxonomy" id="242619"/>
    <lineage>
        <taxon>Bacteria</taxon>
        <taxon>Pseudomonadati</taxon>
        <taxon>Bacteroidota</taxon>
        <taxon>Bacteroidia</taxon>
        <taxon>Bacteroidales</taxon>
        <taxon>Porphyromonadaceae</taxon>
        <taxon>Porphyromonas</taxon>
    </lineage>
</organism>
<protein>
    <submittedName>
        <fullName evidence="2">Uncharacterized protein</fullName>
    </submittedName>
</protein>
<evidence type="ECO:0000256" key="1">
    <source>
        <dbReference type="SAM" id="MobiDB-lite"/>
    </source>
</evidence>